<protein>
    <submittedName>
        <fullName evidence="3">Uncharacterized protein</fullName>
    </submittedName>
</protein>
<keyword evidence="2" id="KW-0472">Membrane</keyword>
<sequence>MTAGPAGAVGNAEDGGAYRMAPGASPVKGATTAGDAPPLAEGMYTDSIKPGATKYYSIELDDASSAYVSAIAVPREGSVPGAQDGIGVSMLTEDGRRCGLGRRRTFAAQGGAYPTGDYAERVVEPRGVCRSAGRYVVTVTRGEATGGGSAAALPIELAYMSEPAVRKGTEGSPAADGKGMPGAAREPAASPPVTSGGAEQNAEGGTGFNDAADVRAGSVKGSVEPGGTRFYRVPVGWGQRLRVTAEFGAVPAGAAFHAANGVRLALSNTARGLVTNRNGGYQGKPKALSLETAPVAYANRLGAGLDAATRAMRFAGAYYIQVSVNPAVAGKVSGSVPFTLRIGVEGEPDKGPEYAKDPGEFGGGMLPLAGDGMGPGGARDGGSGRSDRLRLVGYAGVGTGSVLLLGLGGWTLAARRWKS</sequence>
<dbReference type="Proteomes" id="UP000556436">
    <property type="component" value="Unassembled WGS sequence"/>
</dbReference>
<organism evidence="3 4">
    <name type="scientific">Streptomyces netropsis</name>
    <name type="common">Streptoverticillium netropsis</name>
    <dbReference type="NCBI Taxonomy" id="55404"/>
    <lineage>
        <taxon>Bacteria</taxon>
        <taxon>Bacillati</taxon>
        <taxon>Actinomycetota</taxon>
        <taxon>Actinomycetes</taxon>
        <taxon>Kitasatosporales</taxon>
        <taxon>Streptomycetaceae</taxon>
        <taxon>Streptomyces</taxon>
    </lineage>
</organism>
<evidence type="ECO:0000313" key="3">
    <source>
        <dbReference type="EMBL" id="MBB4886094.1"/>
    </source>
</evidence>
<dbReference type="EMBL" id="JACHJG010000003">
    <property type="protein sequence ID" value="MBB4886094.1"/>
    <property type="molecule type" value="Genomic_DNA"/>
</dbReference>
<gene>
    <name evidence="3" type="ORF">FHS38_002123</name>
</gene>
<name>A0A7W7L9T2_STRNE</name>
<feature type="region of interest" description="Disordered" evidence="1">
    <location>
        <begin position="1"/>
        <end position="39"/>
    </location>
</feature>
<evidence type="ECO:0000313" key="4">
    <source>
        <dbReference type="Proteomes" id="UP000556436"/>
    </source>
</evidence>
<accession>A0A7W7L9T2</accession>
<proteinExistence type="predicted"/>
<evidence type="ECO:0000256" key="2">
    <source>
        <dbReference type="SAM" id="Phobius"/>
    </source>
</evidence>
<evidence type="ECO:0000256" key="1">
    <source>
        <dbReference type="SAM" id="MobiDB-lite"/>
    </source>
</evidence>
<keyword evidence="4" id="KW-1185">Reference proteome</keyword>
<feature type="transmembrane region" description="Helical" evidence="2">
    <location>
        <begin position="391"/>
        <end position="413"/>
    </location>
</feature>
<feature type="region of interest" description="Disordered" evidence="1">
    <location>
        <begin position="166"/>
        <end position="211"/>
    </location>
</feature>
<keyword evidence="2" id="KW-0812">Transmembrane</keyword>
<dbReference type="RefSeq" id="WP_184733119.1">
    <property type="nucleotide sequence ID" value="NZ_BMRW01000003.1"/>
</dbReference>
<reference evidence="3 4" key="1">
    <citation type="submission" date="2020-08" db="EMBL/GenBank/DDBJ databases">
        <title>Genomic Encyclopedia of Type Strains, Phase III (KMG-III): the genomes of soil and plant-associated and newly described type strains.</title>
        <authorList>
            <person name="Whitman W."/>
        </authorList>
    </citation>
    <scope>NUCLEOTIDE SEQUENCE [LARGE SCALE GENOMIC DNA]</scope>
    <source>
        <strain evidence="3 4">CECT 3265</strain>
    </source>
</reference>
<dbReference type="AlphaFoldDB" id="A0A7W7L9T2"/>
<comment type="caution">
    <text evidence="3">The sequence shown here is derived from an EMBL/GenBank/DDBJ whole genome shotgun (WGS) entry which is preliminary data.</text>
</comment>
<keyword evidence="2" id="KW-1133">Transmembrane helix</keyword>